<proteinExistence type="predicted"/>
<dbReference type="InterPro" id="IPR036097">
    <property type="entry name" value="HisK_dim/P_sf"/>
</dbReference>
<dbReference type="GO" id="GO:0007234">
    <property type="term" value="P:osmosensory signaling via phosphorelay pathway"/>
    <property type="evidence" value="ECO:0007669"/>
    <property type="project" value="TreeGrafter"/>
</dbReference>
<dbReference type="GO" id="GO:0000156">
    <property type="term" value="F:phosphorelay response regulator activity"/>
    <property type="evidence" value="ECO:0007669"/>
    <property type="project" value="TreeGrafter"/>
</dbReference>
<dbReference type="PRINTS" id="PR00344">
    <property type="entry name" value="BCTRLSENSOR"/>
</dbReference>
<comment type="caution">
    <text evidence="8">The sequence shown here is derived from an EMBL/GenBank/DDBJ whole genome shotgun (WGS) entry which is preliminary data.</text>
</comment>
<dbReference type="Proteomes" id="UP000636888">
    <property type="component" value="Unassembled WGS sequence"/>
</dbReference>
<dbReference type="InterPro" id="IPR036890">
    <property type="entry name" value="HATPase_C_sf"/>
</dbReference>
<reference evidence="8" key="1">
    <citation type="submission" date="2020-12" db="EMBL/GenBank/DDBJ databases">
        <title>Geomonas sp. Red875, isolated from river sediment.</title>
        <authorList>
            <person name="Xu Z."/>
            <person name="Zhang Z."/>
            <person name="Masuda Y."/>
            <person name="Itoh H."/>
            <person name="Senoo K."/>
        </authorList>
    </citation>
    <scope>NUCLEOTIDE SEQUENCE</scope>
    <source>
        <strain evidence="8">Red875</strain>
    </source>
</reference>
<dbReference type="PANTHER" id="PTHR42878:SF15">
    <property type="entry name" value="BACTERIOPHYTOCHROME"/>
    <property type="match status" value="1"/>
</dbReference>
<dbReference type="AlphaFoldDB" id="A0A8J7JMV6"/>
<dbReference type="Pfam" id="PF00512">
    <property type="entry name" value="HisKA"/>
    <property type="match status" value="1"/>
</dbReference>
<evidence type="ECO:0000256" key="2">
    <source>
        <dbReference type="ARBA" id="ARBA00012438"/>
    </source>
</evidence>
<accession>A0A8J7JMV6</accession>
<dbReference type="GO" id="GO:0030295">
    <property type="term" value="F:protein kinase activator activity"/>
    <property type="evidence" value="ECO:0007669"/>
    <property type="project" value="TreeGrafter"/>
</dbReference>
<keyword evidence="3" id="KW-0597">Phosphoprotein</keyword>
<evidence type="ECO:0000259" key="7">
    <source>
        <dbReference type="PROSITE" id="PS50109"/>
    </source>
</evidence>
<dbReference type="GO" id="GO:0000155">
    <property type="term" value="F:phosphorelay sensor kinase activity"/>
    <property type="evidence" value="ECO:0007669"/>
    <property type="project" value="InterPro"/>
</dbReference>
<evidence type="ECO:0000256" key="5">
    <source>
        <dbReference type="ARBA" id="ARBA00022777"/>
    </source>
</evidence>
<dbReference type="InterPro" id="IPR003661">
    <property type="entry name" value="HisK_dim/P_dom"/>
</dbReference>
<dbReference type="PROSITE" id="PS50109">
    <property type="entry name" value="HIS_KIN"/>
    <property type="match status" value="1"/>
</dbReference>
<dbReference type="FunFam" id="3.30.565.10:FF:000006">
    <property type="entry name" value="Sensor histidine kinase WalK"/>
    <property type="match status" value="1"/>
</dbReference>
<dbReference type="InterPro" id="IPR005467">
    <property type="entry name" value="His_kinase_dom"/>
</dbReference>
<gene>
    <name evidence="8" type="ORF">JFN93_15900</name>
</gene>
<dbReference type="Gene3D" id="3.30.565.10">
    <property type="entry name" value="Histidine kinase-like ATPase, C-terminal domain"/>
    <property type="match status" value="1"/>
</dbReference>
<protein>
    <recommendedName>
        <fullName evidence="2">histidine kinase</fullName>
        <ecNumber evidence="2">2.7.13.3</ecNumber>
    </recommendedName>
</protein>
<dbReference type="SUPFAM" id="SSF47384">
    <property type="entry name" value="Homodimeric domain of signal transducing histidine kinase"/>
    <property type="match status" value="1"/>
</dbReference>
<dbReference type="SMART" id="SM00388">
    <property type="entry name" value="HisKA"/>
    <property type="match status" value="1"/>
</dbReference>
<keyword evidence="4" id="KW-0808">Transferase</keyword>
<feature type="domain" description="Histidine kinase" evidence="7">
    <location>
        <begin position="66"/>
        <end position="280"/>
    </location>
</feature>
<dbReference type="InterPro" id="IPR004358">
    <property type="entry name" value="Sig_transdc_His_kin-like_C"/>
</dbReference>
<evidence type="ECO:0000256" key="6">
    <source>
        <dbReference type="SAM" id="Coils"/>
    </source>
</evidence>
<evidence type="ECO:0000256" key="3">
    <source>
        <dbReference type="ARBA" id="ARBA00022553"/>
    </source>
</evidence>
<dbReference type="Pfam" id="PF02518">
    <property type="entry name" value="HATPase_c"/>
    <property type="match status" value="1"/>
</dbReference>
<dbReference type="SUPFAM" id="SSF55874">
    <property type="entry name" value="ATPase domain of HSP90 chaperone/DNA topoisomerase II/histidine kinase"/>
    <property type="match status" value="1"/>
</dbReference>
<evidence type="ECO:0000313" key="8">
    <source>
        <dbReference type="EMBL" id="MBJ6726200.1"/>
    </source>
</evidence>
<dbReference type="EC" id="2.7.13.3" evidence="2"/>
<feature type="coiled-coil region" evidence="6">
    <location>
        <begin position="32"/>
        <end position="59"/>
    </location>
</feature>
<name>A0A8J7JMV6_9BACT</name>
<evidence type="ECO:0000256" key="1">
    <source>
        <dbReference type="ARBA" id="ARBA00000085"/>
    </source>
</evidence>
<keyword evidence="6" id="KW-0175">Coiled coil</keyword>
<dbReference type="EMBL" id="JAEMHM010000013">
    <property type="protein sequence ID" value="MBJ6726200.1"/>
    <property type="molecule type" value="Genomic_DNA"/>
</dbReference>
<organism evidence="8 9">
    <name type="scientific">Geomesophilobacter sediminis</name>
    <dbReference type="NCBI Taxonomy" id="2798584"/>
    <lineage>
        <taxon>Bacteria</taxon>
        <taxon>Pseudomonadati</taxon>
        <taxon>Thermodesulfobacteriota</taxon>
        <taxon>Desulfuromonadia</taxon>
        <taxon>Geobacterales</taxon>
        <taxon>Geobacteraceae</taxon>
        <taxon>Geomesophilobacter</taxon>
    </lineage>
</organism>
<dbReference type="Gene3D" id="1.10.287.130">
    <property type="match status" value="1"/>
</dbReference>
<dbReference type="SMART" id="SM00387">
    <property type="entry name" value="HATPase_c"/>
    <property type="match status" value="1"/>
</dbReference>
<evidence type="ECO:0000256" key="4">
    <source>
        <dbReference type="ARBA" id="ARBA00022679"/>
    </source>
</evidence>
<sequence length="282" mass="31832">MIALASKESGYTRDDQDDVEALSVAFVESLNRRRAERRINELNLELNRHVLQLESANKELEAFSYTVSHDLRAPIRHITGYVELLEKRDLSGLDEKSLHYLQVISEAAQRMGVLIDDLLSFSRMGRAEMTRSPVDMAALVREVVNELTADLPERDVAVEVAPLPVVTGDRAMLRQVLVNLIGNAVKFTQPRPQSRIQVGAVAETGETAFFVRDNGVGFDMRYQDKLFGLFQRLHSLEEFEGTGVGLANVQRIVHRHGGRVWAEGELEHGATFWFTLPRHEEV</sequence>
<comment type="catalytic activity">
    <reaction evidence="1">
        <text>ATP + protein L-histidine = ADP + protein N-phospho-L-histidine.</text>
        <dbReference type="EC" id="2.7.13.3"/>
    </reaction>
</comment>
<keyword evidence="5" id="KW-0418">Kinase</keyword>
<dbReference type="InterPro" id="IPR003594">
    <property type="entry name" value="HATPase_dom"/>
</dbReference>
<dbReference type="PANTHER" id="PTHR42878">
    <property type="entry name" value="TWO-COMPONENT HISTIDINE KINASE"/>
    <property type="match status" value="1"/>
</dbReference>
<dbReference type="InterPro" id="IPR050351">
    <property type="entry name" value="BphY/WalK/GraS-like"/>
</dbReference>
<dbReference type="CDD" id="cd00082">
    <property type="entry name" value="HisKA"/>
    <property type="match status" value="1"/>
</dbReference>
<keyword evidence="9" id="KW-1185">Reference proteome</keyword>
<evidence type="ECO:0000313" key="9">
    <source>
        <dbReference type="Proteomes" id="UP000636888"/>
    </source>
</evidence>